<keyword evidence="2" id="KW-1185">Reference proteome</keyword>
<accession>B8JFC7</accession>
<dbReference type="Gene3D" id="3.90.550.10">
    <property type="entry name" value="Spore Coat Polysaccharide Biosynthesis Protein SpsA, Chain A"/>
    <property type="match status" value="1"/>
</dbReference>
<dbReference type="KEGG" id="acp:A2cp1_2967"/>
<dbReference type="SUPFAM" id="SSF53448">
    <property type="entry name" value="Nucleotide-diphospho-sugar transferases"/>
    <property type="match status" value="1"/>
</dbReference>
<dbReference type="InterPro" id="IPR029044">
    <property type="entry name" value="Nucleotide-diphossugar_trans"/>
</dbReference>
<dbReference type="CDD" id="cd04186">
    <property type="entry name" value="GT_2_like_c"/>
    <property type="match status" value="1"/>
</dbReference>
<proteinExistence type="predicted"/>
<name>B8JFC7_ANAD2</name>
<dbReference type="HOGENOM" id="CLU_023845_0_5_7"/>
<dbReference type="EMBL" id="CP001359">
    <property type="protein sequence ID" value="ACL66304.1"/>
    <property type="molecule type" value="Genomic_DNA"/>
</dbReference>
<dbReference type="Proteomes" id="UP000007089">
    <property type="component" value="Chromosome"/>
</dbReference>
<protein>
    <submittedName>
        <fullName evidence="1">Glycosyl transferase family 2</fullName>
    </submittedName>
</protein>
<dbReference type="GO" id="GO:0016740">
    <property type="term" value="F:transferase activity"/>
    <property type="evidence" value="ECO:0007669"/>
    <property type="project" value="UniProtKB-KW"/>
</dbReference>
<evidence type="ECO:0000313" key="2">
    <source>
        <dbReference type="Proteomes" id="UP000007089"/>
    </source>
</evidence>
<dbReference type="PANTHER" id="PTHR43179:SF7">
    <property type="entry name" value="RHAMNOSYLTRANSFERASE WBBL"/>
    <property type="match status" value="1"/>
</dbReference>
<sequence length="324" mass="35800">MKLLVAILNFRTTDLTIDCLRSLEPEVAATAGFRVAVLENGSGQPDAYPRLQRAVSEHGWGDWAEVTASPSNLGFTGGNNLLIRRALASDDPPEYVLLLNSDTRVEPRALGALVEHMERTPAAGIGGSTLLSAEGAVQASPFRFGSLAAELDRGLRLGAVSRLLSRWAVVMRTPAAACAVDWVSGASMILRRTMLDEIGLLDEGLFTYFDDLDLCLRARRAGWETWFVPESRVIHLEGASSGISDRMRRRPAYWFQARRRFLLKNYGRTYAALADAAFISGFAVWRLRRRLQGKPDLDPPHMLADAYRHSVFGAGFALNEVRRP</sequence>
<dbReference type="CAZy" id="GT2">
    <property type="family name" value="Glycosyltransferase Family 2"/>
</dbReference>
<dbReference type="Pfam" id="PF13641">
    <property type="entry name" value="Glyco_tranf_2_3"/>
    <property type="match status" value="1"/>
</dbReference>
<dbReference type="AlphaFoldDB" id="B8JFC7"/>
<keyword evidence="1" id="KW-0808">Transferase</keyword>
<reference evidence="1" key="1">
    <citation type="submission" date="2009-01" db="EMBL/GenBank/DDBJ databases">
        <title>Complete sequence of Anaeromyxobacter dehalogenans 2CP-1.</title>
        <authorList>
            <consortium name="US DOE Joint Genome Institute"/>
            <person name="Lucas S."/>
            <person name="Copeland A."/>
            <person name="Lapidus A."/>
            <person name="Glavina del Rio T."/>
            <person name="Dalin E."/>
            <person name="Tice H."/>
            <person name="Bruce D."/>
            <person name="Goodwin L."/>
            <person name="Pitluck S."/>
            <person name="Saunders E."/>
            <person name="Brettin T."/>
            <person name="Detter J.C."/>
            <person name="Han C."/>
            <person name="Larimer F."/>
            <person name="Land M."/>
            <person name="Hauser L."/>
            <person name="Kyrpides N."/>
            <person name="Ovchinnikova G."/>
            <person name="Beliaev A.S."/>
            <person name="Richardson P."/>
        </authorList>
    </citation>
    <scope>NUCLEOTIDE SEQUENCE</scope>
    <source>
        <strain evidence="1">2CP-1</strain>
    </source>
</reference>
<evidence type="ECO:0000313" key="1">
    <source>
        <dbReference type="EMBL" id="ACL66304.1"/>
    </source>
</evidence>
<organism evidence="1 2">
    <name type="scientific">Anaeromyxobacter dehalogenans (strain ATCC BAA-258 / DSM 21875 / 2CP-1)</name>
    <dbReference type="NCBI Taxonomy" id="455488"/>
    <lineage>
        <taxon>Bacteria</taxon>
        <taxon>Pseudomonadati</taxon>
        <taxon>Myxococcota</taxon>
        <taxon>Myxococcia</taxon>
        <taxon>Myxococcales</taxon>
        <taxon>Cystobacterineae</taxon>
        <taxon>Anaeromyxobacteraceae</taxon>
        <taxon>Anaeromyxobacter</taxon>
    </lineage>
</organism>
<dbReference type="PANTHER" id="PTHR43179">
    <property type="entry name" value="RHAMNOSYLTRANSFERASE WBBL"/>
    <property type="match status" value="1"/>
</dbReference>
<dbReference type="RefSeq" id="WP_012634036.1">
    <property type="nucleotide sequence ID" value="NC_011891.1"/>
</dbReference>
<gene>
    <name evidence="1" type="ordered locus">A2cp1_2967</name>
</gene>